<protein>
    <submittedName>
        <fullName evidence="13">Heme A synthase</fullName>
    </submittedName>
</protein>
<dbReference type="EMBL" id="JAAOLX010000006">
    <property type="protein sequence ID" value="NHQ86921.1"/>
    <property type="molecule type" value="Genomic_DNA"/>
</dbReference>
<evidence type="ECO:0000313" key="13">
    <source>
        <dbReference type="EMBL" id="NHQ86921.1"/>
    </source>
</evidence>
<accession>A0ABX0KQP4</accession>
<dbReference type="Pfam" id="PF02628">
    <property type="entry name" value="COX15-CtaA"/>
    <property type="match status" value="1"/>
</dbReference>
<evidence type="ECO:0000256" key="9">
    <source>
        <dbReference type="ARBA" id="ARBA00023136"/>
    </source>
</evidence>
<evidence type="ECO:0000256" key="5">
    <source>
        <dbReference type="ARBA" id="ARBA00022989"/>
    </source>
</evidence>
<feature type="transmembrane region" description="Helical" evidence="12">
    <location>
        <begin position="265"/>
        <end position="285"/>
    </location>
</feature>
<evidence type="ECO:0000256" key="2">
    <source>
        <dbReference type="ARBA" id="ARBA00022475"/>
    </source>
</evidence>
<dbReference type="InterPro" id="IPR050450">
    <property type="entry name" value="COX15/CtaA_HemeA_synthase"/>
</dbReference>
<feature type="transmembrane region" description="Helical" evidence="12">
    <location>
        <begin position="101"/>
        <end position="121"/>
    </location>
</feature>
<comment type="pathway">
    <text evidence="11">Porphyrin-containing compound metabolism.</text>
</comment>
<evidence type="ECO:0000313" key="14">
    <source>
        <dbReference type="Proteomes" id="UP000712570"/>
    </source>
</evidence>
<sequence>MGRYPPCFANKYYENGGFHPPYRSHSMKPLLCLTLIWTFCLVMLGAYVRLSDAGLGCPDWPGCYGQLGAPDEAHEIARASANFGRDMSGEIEPAKGWKEMIHRYFAGGLGILVLAVCCLLWQKRQQLSRISILLPLAVIIFQALLGMWTVTMKLMPVVVTAHLLGGMTLLAMLTWLSARATLAPQLPGQLRPLLIISLIAIVLQIALGGWVSTNYAALACNGFPLCQGSLAAPAGLSEAMQPIRELGQTAGGDALTIHHLAAIHWLHRLGAVLLLACLSVLIWQLRKASPKWAGLIAAALLLQISLGISNVWLDLPLPLAVAHNGGAAILLMLVVAALAQVLPIHQQATSSVFNTASPKHSGA</sequence>
<feature type="transmembrane region" description="Helical" evidence="12">
    <location>
        <begin position="133"/>
        <end position="151"/>
    </location>
</feature>
<keyword evidence="2" id="KW-1003">Cell membrane</keyword>
<dbReference type="PANTHER" id="PTHR35457:SF1">
    <property type="entry name" value="HEME A SYNTHASE"/>
    <property type="match status" value="1"/>
</dbReference>
<evidence type="ECO:0000256" key="6">
    <source>
        <dbReference type="ARBA" id="ARBA00023002"/>
    </source>
</evidence>
<dbReference type="PANTHER" id="PTHR35457">
    <property type="entry name" value="HEME A SYNTHASE"/>
    <property type="match status" value="1"/>
</dbReference>
<feature type="transmembrane region" description="Helical" evidence="12">
    <location>
        <begin position="325"/>
        <end position="344"/>
    </location>
</feature>
<organism evidence="13 14">
    <name type="scientific">Iodobacter violaceini</name>
    <dbReference type="NCBI Taxonomy" id="3044271"/>
    <lineage>
        <taxon>Bacteria</taxon>
        <taxon>Pseudomonadati</taxon>
        <taxon>Pseudomonadota</taxon>
        <taxon>Betaproteobacteria</taxon>
        <taxon>Neisseriales</taxon>
        <taxon>Chitinibacteraceae</taxon>
        <taxon>Iodobacter</taxon>
    </lineage>
</organism>
<keyword evidence="4" id="KW-0479">Metal-binding</keyword>
<keyword evidence="9 12" id="KW-0472">Membrane</keyword>
<feature type="transmembrane region" description="Helical" evidence="12">
    <location>
        <begin position="157"/>
        <end position="178"/>
    </location>
</feature>
<evidence type="ECO:0000256" key="3">
    <source>
        <dbReference type="ARBA" id="ARBA00022692"/>
    </source>
</evidence>
<feature type="transmembrane region" description="Helical" evidence="12">
    <location>
        <begin position="292"/>
        <end position="313"/>
    </location>
</feature>
<comment type="caution">
    <text evidence="13">The sequence shown here is derived from an EMBL/GenBank/DDBJ whole genome shotgun (WGS) entry which is preliminary data.</text>
</comment>
<keyword evidence="8" id="KW-0350">Heme biosynthesis</keyword>
<feature type="transmembrane region" description="Helical" evidence="12">
    <location>
        <begin position="30"/>
        <end position="50"/>
    </location>
</feature>
<gene>
    <name evidence="13" type="ORF">HA050_12435</name>
</gene>
<evidence type="ECO:0000256" key="7">
    <source>
        <dbReference type="ARBA" id="ARBA00023004"/>
    </source>
</evidence>
<proteinExistence type="predicted"/>
<keyword evidence="3 12" id="KW-0812">Transmembrane</keyword>
<dbReference type="Proteomes" id="UP000712570">
    <property type="component" value="Unassembled WGS sequence"/>
</dbReference>
<evidence type="ECO:0000256" key="4">
    <source>
        <dbReference type="ARBA" id="ARBA00022723"/>
    </source>
</evidence>
<keyword evidence="5 12" id="KW-1133">Transmembrane helix</keyword>
<dbReference type="InterPro" id="IPR003780">
    <property type="entry name" value="COX15/CtaA_fam"/>
</dbReference>
<evidence type="ECO:0000256" key="1">
    <source>
        <dbReference type="ARBA" id="ARBA00004141"/>
    </source>
</evidence>
<keyword evidence="10" id="KW-1015">Disulfide bond</keyword>
<evidence type="ECO:0000256" key="11">
    <source>
        <dbReference type="ARBA" id="ARBA00023444"/>
    </source>
</evidence>
<keyword evidence="7" id="KW-0408">Iron</keyword>
<comment type="subcellular location">
    <subcellularLocation>
        <location evidence="1">Membrane</location>
        <topology evidence="1">Multi-pass membrane protein</topology>
    </subcellularLocation>
</comment>
<keyword evidence="14" id="KW-1185">Reference proteome</keyword>
<evidence type="ECO:0000256" key="12">
    <source>
        <dbReference type="SAM" id="Phobius"/>
    </source>
</evidence>
<evidence type="ECO:0000256" key="8">
    <source>
        <dbReference type="ARBA" id="ARBA00023133"/>
    </source>
</evidence>
<name>A0ABX0KQP4_9NEIS</name>
<feature type="transmembrane region" description="Helical" evidence="12">
    <location>
        <begin position="190"/>
        <end position="211"/>
    </location>
</feature>
<reference evidence="13 14" key="1">
    <citation type="submission" date="2020-03" db="EMBL/GenBank/DDBJ databases">
        <title>Draft genome sequence of environmentally isolated violet-colored cultures.</title>
        <authorList>
            <person name="Wilson H.S."/>
        </authorList>
    </citation>
    <scope>NUCLEOTIDE SEQUENCE [LARGE SCALE GENOMIC DNA]</scope>
    <source>
        <strain evidence="13 14">HSC-16F04</strain>
    </source>
</reference>
<keyword evidence="6" id="KW-0560">Oxidoreductase</keyword>
<evidence type="ECO:0000256" key="10">
    <source>
        <dbReference type="ARBA" id="ARBA00023157"/>
    </source>
</evidence>